<dbReference type="Proteomes" id="UP000558089">
    <property type="component" value="Unassembled WGS sequence"/>
</dbReference>
<dbReference type="AlphaFoldDB" id="A0A850NFG2"/>
<proteinExistence type="predicted"/>
<dbReference type="PANTHER" id="PTHR33741">
    <property type="entry name" value="TRANSMEMBRANE PROTEIN DDB_G0269096-RELATED"/>
    <property type="match status" value="1"/>
</dbReference>
<gene>
    <name evidence="3" type="ORF">GUA46_16090</name>
</gene>
<keyword evidence="1" id="KW-1133">Transmembrane helix</keyword>
<dbReference type="Pfam" id="PF04982">
    <property type="entry name" value="TM_HPP"/>
    <property type="match status" value="1"/>
</dbReference>
<feature type="transmembrane region" description="Helical" evidence="1">
    <location>
        <begin position="27"/>
        <end position="49"/>
    </location>
</feature>
<name>A0A850NFG2_9FLAO</name>
<evidence type="ECO:0000256" key="1">
    <source>
        <dbReference type="SAM" id="Phobius"/>
    </source>
</evidence>
<feature type="transmembrane region" description="Helical" evidence="1">
    <location>
        <begin position="148"/>
        <end position="169"/>
    </location>
</feature>
<dbReference type="EMBL" id="WYET01000012">
    <property type="protein sequence ID" value="NVN19861.1"/>
    <property type="molecule type" value="Genomic_DNA"/>
</dbReference>
<protein>
    <submittedName>
        <fullName evidence="3">HPP family protein</fullName>
    </submittedName>
</protein>
<sequence>MKKNIKRGYRIGRYIVYKETSVEPKELIWSFLGSFIGIACIGIIQNQYLDQSDNILLIGSFGATGVLIYGAIHSPLAQPRNLIGGHLISAVIGVTVCQFLGDILWLAAALSVSLSILAMQFSKTLHPPGGATALIAVIGSEKIIGLGYWYIFFPVLSGVTIMLLVALTFNNITPDRQYPANGRFLRMIKLIPWPPAKNRFKKDKKMC</sequence>
<evidence type="ECO:0000313" key="3">
    <source>
        <dbReference type="EMBL" id="NVN19861.1"/>
    </source>
</evidence>
<organism evidence="3 4">
    <name type="scientific">Flagellimonas chongwuensis</name>
    <dbReference type="NCBI Taxonomy" id="2697365"/>
    <lineage>
        <taxon>Bacteria</taxon>
        <taxon>Pseudomonadati</taxon>
        <taxon>Bacteroidota</taxon>
        <taxon>Flavobacteriia</taxon>
        <taxon>Flavobacteriales</taxon>
        <taxon>Flavobacteriaceae</taxon>
        <taxon>Flagellimonas</taxon>
    </lineage>
</organism>
<dbReference type="RefSeq" id="WP_176621339.1">
    <property type="nucleotide sequence ID" value="NZ_WYET01000012.1"/>
</dbReference>
<feature type="domain" description="HPP transmembrane region" evidence="2">
    <location>
        <begin position="21"/>
        <end position="179"/>
    </location>
</feature>
<dbReference type="PANTHER" id="PTHR33741:SF5">
    <property type="entry name" value="TRANSMEMBRANE PROTEIN DDB_G0269096-RELATED"/>
    <property type="match status" value="1"/>
</dbReference>
<feature type="transmembrane region" description="Helical" evidence="1">
    <location>
        <begin position="84"/>
        <end position="117"/>
    </location>
</feature>
<feature type="transmembrane region" description="Helical" evidence="1">
    <location>
        <begin position="55"/>
        <end position="72"/>
    </location>
</feature>
<reference evidence="3 4" key="1">
    <citation type="submission" date="2020-01" db="EMBL/GenBank/DDBJ databases">
        <title>Draft Genome Analysis of Muricauda sp. HICW Isolated from coastal seawater of PR China.</title>
        <authorList>
            <person name="Chen M.-X."/>
        </authorList>
    </citation>
    <scope>NUCLEOTIDE SEQUENCE [LARGE SCALE GENOMIC DNA]</scope>
    <source>
        <strain evidence="3 4">HICW</strain>
    </source>
</reference>
<accession>A0A850NFG2</accession>
<keyword evidence="1" id="KW-0812">Transmembrane</keyword>
<evidence type="ECO:0000313" key="4">
    <source>
        <dbReference type="Proteomes" id="UP000558089"/>
    </source>
</evidence>
<evidence type="ECO:0000259" key="2">
    <source>
        <dbReference type="Pfam" id="PF04982"/>
    </source>
</evidence>
<dbReference type="InterPro" id="IPR058581">
    <property type="entry name" value="TM_HPP"/>
</dbReference>
<keyword evidence="4" id="KW-1185">Reference proteome</keyword>
<keyword evidence="1" id="KW-0472">Membrane</keyword>
<comment type="caution">
    <text evidence="3">The sequence shown here is derived from an EMBL/GenBank/DDBJ whole genome shotgun (WGS) entry which is preliminary data.</text>
</comment>
<dbReference type="InterPro" id="IPR007065">
    <property type="entry name" value="HPP"/>
</dbReference>